<gene>
    <name evidence="1" type="ORF">V4C55_04480</name>
</gene>
<protein>
    <submittedName>
        <fullName evidence="1">Uncharacterized protein</fullName>
    </submittedName>
</protein>
<keyword evidence="2" id="KW-1185">Reference proteome</keyword>
<name>A0ABU9Q6A3_9BURK</name>
<comment type="caution">
    <text evidence="1">The sequence shown here is derived from an EMBL/GenBank/DDBJ whole genome shotgun (WGS) entry which is preliminary data.</text>
</comment>
<evidence type="ECO:0000313" key="1">
    <source>
        <dbReference type="EMBL" id="MEM5284948.1"/>
    </source>
</evidence>
<dbReference type="EMBL" id="JAZHGC010000003">
    <property type="protein sequence ID" value="MEM5284948.1"/>
    <property type="molecule type" value="Genomic_DNA"/>
</dbReference>
<proteinExistence type="predicted"/>
<evidence type="ECO:0000313" key="2">
    <source>
        <dbReference type="Proteomes" id="UP001494588"/>
    </source>
</evidence>
<organism evidence="1 2">
    <name type="scientific">Paraburkholderia sabiae</name>
    <dbReference type="NCBI Taxonomy" id="273251"/>
    <lineage>
        <taxon>Bacteria</taxon>
        <taxon>Pseudomonadati</taxon>
        <taxon>Pseudomonadota</taxon>
        <taxon>Betaproteobacteria</taxon>
        <taxon>Burkholderiales</taxon>
        <taxon>Burkholderiaceae</taxon>
        <taxon>Paraburkholderia</taxon>
    </lineage>
</organism>
<dbReference type="Proteomes" id="UP001494588">
    <property type="component" value="Unassembled WGS sequence"/>
</dbReference>
<sequence>MSAHKWNIDYPGPSFKAERSVDNGIIETLSLSVTTLGPTSYNIKTSGYLYDAVSGAFFGMIDLRYFGKRMPRTLTFDLKEHRFPISTQIEIRFAVDGGGTPSVPKPPTITSVTLVLEEG</sequence>
<accession>A0ABU9Q6A3</accession>
<dbReference type="RefSeq" id="WP_201649584.1">
    <property type="nucleotide sequence ID" value="NZ_CAJHCS010000005.1"/>
</dbReference>
<reference evidence="1 2" key="1">
    <citation type="submission" date="2024-01" db="EMBL/GenBank/DDBJ databases">
        <title>The diversity of rhizobia nodulating Mimosa spp. in eleven states of Brazil covering several biomes is determined by host plant, location, and edaphic factors.</title>
        <authorList>
            <person name="Rouws L."/>
            <person name="Barauna A."/>
            <person name="Beukes C."/>
            <person name="De Faria S.M."/>
            <person name="Gross E."/>
            <person name="Dos Reis Junior F.B."/>
            <person name="Simon M."/>
            <person name="Maluk M."/>
            <person name="Odee D.W."/>
            <person name="Kenicer G."/>
            <person name="Young J.P.W."/>
            <person name="Reis V.M."/>
            <person name="Zilli J."/>
            <person name="James E.K."/>
        </authorList>
    </citation>
    <scope>NUCLEOTIDE SEQUENCE [LARGE SCALE GENOMIC DNA]</scope>
    <source>
        <strain evidence="1 2">JPY77</strain>
    </source>
</reference>